<evidence type="ECO:0000256" key="2">
    <source>
        <dbReference type="ARBA" id="ARBA00003969"/>
    </source>
</evidence>
<comment type="caution">
    <text evidence="13">The sequence shown here is derived from an EMBL/GenBank/DDBJ whole genome shotgun (WGS) entry which is preliminary data.</text>
</comment>
<keyword evidence="8 11" id="KW-1015">Disulfide bond</keyword>
<comment type="catalytic activity">
    <reaction evidence="1 11">
        <text>Hydrolysis of terminal, non-reducing alpha-D-galactose residues in alpha-D-galactosides, including galactose oligosaccharides, galactomannans and galactolipids.</text>
        <dbReference type="EC" id="3.2.1.22"/>
    </reaction>
</comment>
<protein>
    <recommendedName>
        <fullName evidence="11">Alpha-galactosidase</fullName>
        <ecNumber evidence="11">3.2.1.22</ecNumber>
    </recommendedName>
    <alternativeName>
        <fullName evidence="11">Melibiase</fullName>
    </alternativeName>
</protein>
<evidence type="ECO:0000256" key="3">
    <source>
        <dbReference type="ARBA" id="ARBA00004613"/>
    </source>
</evidence>
<feature type="non-terminal residue" evidence="13">
    <location>
        <position position="1"/>
    </location>
</feature>
<dbReference type="GO" id="GO:0004557">
    <property type="term" value="F:alpha-galactosidase activity"/>
    <property type="evidence" value="ECO:0007669"/>
    <property type="project" value="UniProtKB-EC"/>
</dbReference>
<dbReference type="EMBL" id="NKHU02000109">
    <property type="protein sequence ID" value="RHZ54520.1"/>
    <property type="molecule type" value="Genomic_DNA"/>
</dbReference>
<dbReference type="InterPro" id="IPR041233">
    <property type="entry name" value="Melibiase_C"/>
</dbReference>
<evidence type="ECO:0000256" key="7">
    <source>
        <dbReference type="ARBA" id="ARBA00022801"/>
    </source>
</evidence>
<evidence type="ECO:0000256" key="8">
    <source>
        <dbReference type="ARBA" id="ARBA00023157"/>
    </source>
</evidence>
<dbReference type="AlphaFoldDB" id="A0A397H2A0"/>
<dbReference type="PRINTS" id="PR00740">
    <property type="entry name" value="GLHYDRLASE27"/>
</dbReference>
<evidence type="ECO:0000259" key="12">
    <source>
        <dbReference type="Pfam" id="PF17801"/>
    </source>
</evidence>
<evidence type="ECO:0000313" key="13">
    <source>
        <dbReference type="EMBL" id="RHZ54520.1"/>
    </source>
</evidence>
<comment type="function">
    <text evidence="2">Hydrolyzes a variety of simple alpha-D-galactoside as well as more complex molecules such as oligosaccharides and polysaccharides.</text>
</comment>
<keyword evidence="7 11" id="KW-0378">Hydrolase</keyword>
<gene>
    <name evidence="13" type="ORF">CDV56_107926</name>
</gene>
<reference evidence="13" key="1">
    <citation type="submission" date="2018-08" db="EMBL/GenBank/DDBJ databases">
        <title>Draft genome sequence of azole-resistant Aspergillus thermomutatus (Neosartorya pseudofischeri) strain HMR AF 39, isolated from a human nasal aspirate.</title>
        <authorList>
            <person name="Parent-Michaud M."/>
            <person name="Dufresne P.J."/>
            <person name="Fournier E."/>
            <person name="Martineau C."/>
            <person name="Moreira S."/>
            <person name="Perkins V."/>
            <person name="De Repentigny L."/>
            <person name="Dufresne S.F."/>
        </authorList>
    </citation>
    <scope>NUCLEOTIDE SEQUENCE [LARGE SCALE GENOMIC DNA]</scope>
    <source>
        <strain evidence="13">HMR AF 39</strain>
    </source>
</reference>
<dbReference type="PANTHER" id="PTHR11452">
    <property type="entry name" value="ALPHA-GALACTOSIDASE/ALPHA-N-ACETYLGALACTOSAMINIDASE"/>
    <property type="match status" value="1"/>
</dbReference>
<keyword evidence="5" id="KW-0964">Secreted</keyword>
<dbReference type="VEuPathDB" id="FungiDB:CDV56_107926"/>
<evidence type="ECO:0000256" key="9">
    <source>
        <dbReference type="ARBA" id="ARBA00023180"/>
    </source>
</evidence>
<dbReference type="STRING" id="41047.A0A397H2A0"/>
<evidence type="ECO:0000256" key="6">
    <source>
        <dbReference type="ARBA" id="ARBA00022729"/>
    </source>
</evidence>
<dbReference type="Proteomes" id="UP000215305">
    <property type="component" value="Unassembled WGS sequence"/>
</dbReference>
<keyword evidence="14" id="KW-1185">Reference proteome</keyword>
<dbReference type="EC" id="3.2.1.22" evidence="11"/>
<dbReference type="InterPro" id="IPR013780">
    <property type="entry name" value="Glyco_hydro_b"/>
</dbReference>
<dbReference type="SUPFAM" id="SSF51445">
    <property type="entry name" value="(Trans)glycosidases"/>
    <property type="match status" value="1"/>
</dbReference>
<dbReference type="SUPFAM" id="SSF51011">
    <property type="entry name" value="Glycosyl hydrolase domain"/>
    <property type="match status" value="1"/>
</dbReference>
<sequence>SWARIAAIANENSFLMNYVDFWGHPDPDMLEVGNGDLTLAENRAHFALWAAMKSPLIIGTALDSIDPAHLAILSNKHLLAFHQDPVVGRPAHPYKWGYNPNWTFDPAHPAEYWSGASSTLGGTLVLMLNSEDTKQTRTAVWKEVPELKDVLRRQGRRRPGFRVTDAWTGKDLGCVRDQYRVQLESHDIAALVVGRAC</sequence>
<keyword evidence="6" id="KW-0732">Signal</keyword>
<dbReference type="RefSeq" id="XP_026614045.1">
    <property type="nucleotide sequence ID" value="XM_026761545.1"/>
</dbReference>
<dbReference type="PANTHER" id="PTHR11452:SF61">
    <property type="entry name" value="ALPHA-GALACTOSIDASE B-RELATED"/>
    <property type="match status" value="1"/>
</dbReference>
<dbReference type="Gene3D" id="3.20.20.70">
    <property type="entry name" value="Aldolase class I"/>
    <property type="match status" value="1"/>
</dbReference>
<keyword evidence="9" id="KW-0325">Glycoprotein</keyword>
<dbReference type="OrthoDB" id="5795902at2759"/>
<evidence type="ECO:0000256" key="10">
    <source>
        <dbReference type="ARBA" id="ARBA00023295"/>
    </source>
</evidence>
<evidence type="ECO:0000256" key="4">
    <source>
        <dbReference type="ARBA" id="ARBA00009743"/>
    </source>
</evidence>
<feature type="domain" description="Alpha galactosidase C-terminal" evidence="12">
    <location>
        <begin position="109"/>
        <end position="192"/>
    </location>
</feature>
<name>A0A397H2A0_ASPTH</name>
<dbReference type="Pfam" id="PF17801">
    <property type="entry name" value="Melibiase_C"/>
    <property type="match status" value="1"/>
</dbReference>
<dbReference type="GO" id="GO:0005975">
    <property type="term" value="P:carbohydrate metabolic process"/>
    <property type="evidence" value="ECO:0007669"/>
    <property type="project" value="InterPro"/>
</dbReference>
<keyword evidence="10 11" id="KW-0326">Glycosidase</keyword>
<organism evidence="13 14">
    <name type="scientific">Aspergillus thermomutatus</name>
    <name type="common">Neosartorya pseudofischeri</name>
    <dbReference type="NCBI Taxonomy" id="41047"/>
    <lineage>
        <taxon>Eukaryota</taxon>
        <taxon>Fungi</taxon>
        <taxon>Dikarya</taxon>
        <taxon>Ascomycota</taxon>
        <taxon>Pezizomycotina</taxon>
        <taxon>Eurotiomycetes</taxon>
        <taxon>Eurotiomycetidae</taxon>
        <taxon>Eurotiales</taxon>
        <taxon>Aspergillaceae</taxon>
        <taxon>Aspergillus</taxon>
        <taxon>Aspergillus subgen. Fumigati</taxon>
    </lineage>
</organism>
<dbReference type="FunFam" id="2.60.40.1180:FF:000049">
    <property type="entry name" value="Alpha-galactosidase"/>
    <property type="match status" value="1"/>
</dbReference>
<proteinExistence type="inferred from homology"/>
<evidence type="ECO:0000256" key="11">
    <source>
        <dbReference type="RuleBase" id="RU361168"/>
    </source>
</evidence>
<dbReference type="InterPro" id="IPR013785">
    <property type="entry name" value="Aldolase_TIM"/>
</dbReference>
<accession>A0A397H2A0</accession>
<dbReference type="InterPro" id="IPR002241">
    <property type="entry name" value="Glyco_hydro_27"/>
</dbReference>
<dbReference type="GO" id="GO:0005576">
    <property type="term" value="C:extracellular region"/>
    <property type="evidence" value="ECO:0007669"/>
    <property type="project" value="UniProtKB-SubCell"/>
</dbReference>
<dbReference type="GeneID" id="38129900"/>
<dbReference type="InterPro" id="IPR017853">
    <property type="entry name" value="GH"/>
</dbReference>
<evidence type="ECO:0000313" key="14">
    <source>
        <dbReference type="Proteomes" id="UP000215305"/>
    </source>
</evidence>
<evidence type="ECO:0000256" key="5">
    <source>
        <dbReference type="ARBA" id="ARBA00022525"/>
    </source>
</evidence>
<comment type="similarity">
    <text evidence="4 11">Belongs to the glycosyl hydrolase 27 family.</text>
</comment>
<dbReference type="Pfam" id="PF16499">
    <property type="entry name" value="Melibiase_2"/>
    <property type="match status" value="1"/>
</dbReference>
<dbReference type="Gene3D" id="2.60.40.1180">
    <property type="entry name" value="Golgi alpha-mannosidase II"/>
    <property type="match status" value="1"/>
</dbReference>
<comment type="subcellular location">
    <subcellularLocation>
        <location evidence="3">Secreted</location>
    </subcellularLocation>
</comment>
<evidence type="ECO:0000256" key="1">
    <source>
        <dbReference type="ARBA" id="ARBA00001255"/>
    </source>
</evidence>